<comment type="caution">
    <text evidence="1">The sequence shown here is derived from an EMBL/GenBank/DDBJ whole genome shotgun (WGS) entry which is preliminary data.</text>
</comment>
<gene>
    <name evidence="1" type="ORF">ACFSNC_00300</name>
</gene>
<dbReference type="RefSeq" id="WP_213355435.1">
    <property type="nucleotide sequence ID" value="NZ_JAHBGB010000044.1"/>
</dbReference>
<dbReference type="EMBL" id="JBHUHD010000001">
    <property type="protein sequence ID" value="MFD2138828.1"/>
    <property type="molecule type" value="Genomic_DNA"/>
</dbReference>
<protein>
    <submittedName>
        <fullName evidence="1">Uncharacterized protein</fullName>
    </submittedName>
</protein>
<evidence type="ECO:0000313" key="2">
    <source>
        <dbReference type="Proteomes" id="UP001597299"/>
    </source>
</evidence>
<organism evidence="1 2">
    <name type="scientific">Ancylobacter oerskovii</name>
    <dbReference type="NCBI Taxonomy" id="459519"/>
    <lineage>
        <taxon>Bacteria</taxon>
        <taxon>Pseudomonadati</taxon>
        <taxon>Pseudomonadota</taxon>
        <taxon>Alphaproteobacteria</taxon>
        <taxon>Hyphomicrobiales</taxon>
        <taxon>Xanthobacteraceae</taxon>
        <taxon>Ancylobacter</taxon>
    </lineage>
</organism>
<reference evidence="2" key="1">
    <citation type="journal article" date="2019" name="Int. J. Syst. Evol. Microbiol.">
        <title>The Global Catalogue of Microorganisms (GCM) 10K type strain sequencing project: providing services to taxonomists for standard genome sequencing and annotation.</title>
        <authorList>
            <consortium name="The Broad Institute Genomics Platform"/>
            <consortium name="The Broad Institute Genome Sequencing Center for Infectious Disease"/>
            <person name="Wu L."/>
            <person name="Ma J."/>
        </authorList>
    </citation>
    <scope>NUCLEOTIDE SEQUENCE [LARGE SCALE GENOMIC DNA]</scope>
    <source>
        <strain evidence="2">CCM 7435</strain>
    </source>
</reference>
<keyword evidence="2" id="KW-1185">Reference proteome</keyword>
<evidence type="ECO:0000313" key="1">
    <source>
        <dbReference type="EMBL" id="MFD2138828.1"/>
    </source>
</evidence>
<name>A0ABW4YRJ2_9HYPH</name>
<dbReference type="Proteomes" id="UP001597299">
    <property type="component" value="Unassembled WGS sequence"/>
</dbReference>
<accession>A0ABW4YRJ2</accession>
<proteinExistence type="predicted"/>
<sequence length="82" mass="8969">MSKASMEAHNRIATRIVRELVRDLVEAGADDAAVMLALESVVVGVSRAVEKIFGVSRVVMAEYLEVITERALERLAEQGEGR</sequence>